<comment type="caution">
    <text evidence="1">The sequence shown here is derived from an EMBL/GenBank/DDBJ whole genome shotgun (WGS) entry which is preliminary data.</text>
</comment>
<evidence type="ECO:0000313" key="1">
    <source>
        <dbReference type="EMBL" id="HEU00869.1"/>
    </source>
</evidence>
<proteinExistence type="predicted"/>
<dbReference type="AlphaFoldDB" id="A0A9C9NGE0"/>
<dbReference type="EMBL" id="DRGN01000158">
    <property type="protein sequence ID" value="HEU00869.1"/>
    <property type="molecule type" value="Genomic_DNA"/>
</dbReference>
<sequence length="322" mass="36700">MRGDRELRVWTVSEEKAGTLTQCLGVAGHLTSDPKIHTVGRLPKWRRGLFSPYRDVREAEPEIIISCGWFAERHVARIRERFGGRPFAVHLQPPAQPSRGVYDLAFISRHDWKSDRLDGTEYRSMIGVPHRIKRPWLDERRQAARGRWLDPSDDRPIVVMLLGGPNGAYDYDAPTIDRLVATARKLAVEGRLVLVSTSRRSEPMLLEALIGVAETGVHVWDRTGENPYHDYLAAADAFLIGKDTVTMHCEALTSGRPVYSLDLAPIGGERLEKFEWFHEDLQETLRLTRPFAGDLSPYDYSFTDQAEEIARTIRAHYETARR</sequence>
<gene>
    <name evidence="1" type="ORF">ENH89_11040</name>
</gene>
<protein>
    <submittedName>
        <fullName evidence="1">Nucleoside-diphosphate sugar epimerase</fullName>
    </submittedName>
</protein>
<organism evidence="1 2">
    <name type="scientific">Aurantimonas coralicida</name>
    <dbReference type="NCBI Taxonomy" id="182270"/>
    <lineage>
        <taxon>Bacteria</taxon>
        <taxon>Pseudomonadati</taxon>
        <taxon>Pseudomonadota</taxon>
        <taxon>Alphaproteobacteria</taxon>
        <taxon>Hyphomicrobiales</taxon>
        <taxon>Aurantimonadaceae</taxon>
        <taxon>Aurantimonas</taxon>
    </lineage>
</organism>
<dbReference type="Pfam" id="PF06258">
    <property type="entry name" value="Mito_fiss_Elm1"/>
    <property type="match status" value="1"/>
</dbReference>
<accession>A0A9C9NGE0</accession>
<dbReference type="SUPFAM" id="SSF53756">
    <property type="entry name" value="UDP-Glycosyltransferase/glycogen phosphorylase"/>
    <property type="match status" value="1"/>
</dbReference>
<evidence type="ECO:0000313" key="2">
    <source>
        <dbReference type="Proteomes" id="UP000885680"/>
    </source>
</evidence>
<name>A0A9C9NGE0_9HYPH</name>
<dbReference type="InterPro" id="IPR009367">
    <property type="entry name" value="Elm1-like"/>
</dbReference>
<dbReference type="Proteomes" id="UP000885680">
    <property type="component" value="Unassembled WGS sequence"/>
</dbReference>
<reference evidence="1" key="1">
    <citation type="journal article" date="2020" name="mSystems">
        <title>Genome- and Community-Level Interaction Insights into Carbon Utilization and Element Cycling Functions of Hydrothermarchaeota in Hydrothermal Sediment.</title>
        <authorList>
            <person name="Zhou Z."/>
            <person name="Liu Y."/>
            <person name="Xu W."/>
            <person name="Pan J."/>
            <person name="Luo Z.H."/>
            <person name="Li M."/>
        </authorList>
    </citation>
    <scope>NUCLEOTIDE SEQUENCE</scope>
    <source>
        <strain evidence="1">HyVt-347</strain>
    </source>
</reference>